<dbReference type="Proteomes" id="UP000799771">
    <property type="component" value="Unassembled WGS sequence"/>
</dbReference>
<dbReference type="GeneID" id="54411160"/>
<dbReference type="RefSeq" id="XP_033521199.1">
    <property type="nucleotide sequence ID" value="XM_033670728.1"/>
</dbReference>
<evidence type="ECO:0000313" key="1">
    <source>
        <dbReference type="EMBL" id="KAF2126807.1"/>
    </source>
</evidence>
<accession>A0A6A6A7L5</accession>
<dbReference type="AlphaFoldDB" id="A0A6A6A7L5"/>
<sequence>MDDNFNSSDIEVDAAPPDRLALAGTRSVDIIFANTSAFRIESKKAVEQLQSVNGAPTMRMQRARWAKCIEHFLQRSSQQDTTPDLGDHLRKTHFLKGKELSTIITATKAVTGTD</sequence>
<gene>
    <name evidence="1" type="ORF">P153DRAFT_388129</name>
</gene>
<dbReference type="OrthoDB" id="3937853at2759"/>
<proteinExistence type="predicted"/>
<organism evidence="1 2">
    <name type="scientific">Dothidotthia symphoricarpi CBS 119687</name>
    <dbReference type="NCBI Taxonomy" id="1392245"/>
    <lineage>
        <taxon>Eukaryota</taxon>
        <taxon>Fungi</taxon>
        <taxon>Dikarya</taxon>
        <taxon>Ascomycota</taxon>
        <taxon>Pezizomycotina</taxon>
        <taxon>Dothideomycetes</taxon>
        <taxon>Pleosporomycetidae</taxon>
        <taxon>Pleosporales</taxon>
        <taxon>Dothidotthiaceae</taxon>
        <taxon>Dothidotthia</taxon>
    </lineage>
</organism>
<evidence type="ECO:0000313" key="2">
    <source>
        <dbReference type="Proteomes" id="UP000799771"/>
    </source>
</evidence>
<name>A0A6A6A7L5_9PLEO</name>
<keyword evidence="2" id="KW-1185">Reference proteome</keyword>
<reference evidence="1" key="1">
    <citation type="journal article" date="2020" name="Stud. Mycol.">
        <title>101 Dothideomycetes genomes: a test case for predicting lifestyles and emergence of pathogens.</title>
        <authorList>
            <person name="Haridas S."/>
            <person name="Albert R."/>
            <person name="Binder M."/>
            <person name="Bloem J."/>
            <person name="Labutti K."/>
            <person name="Salamov A."/>
            <person name="Andreopoulos B."/>
            <person name="Baker S."/>
            <person name="Barry K."/>
            <person name="Bills G."/>
            <person name="Bluhm B."/>
            <person name="Cannon C."/>
            <person name="Castanera R."/>
            <person name="Culley D."/>
            <person name="Daum C."/>
            <person name="Ezra D."/>
            <person name="Gonzalez J."/>
            <person name="Henrissat B."/>
            <person name="Kuo A."/>
            <person name="Liang C."/>
            <person name="Lipzen A."/>
            <person name="Lutzoni F."/>
            <person name="Magnuson J."/>
            <person name="Mondo S."/>
            <person name="Nolan M."/>
            <person name="Ohm R."/>
            <person name="Pangilinan J."/>
            <person name="Park H.-J."/>
            <person name="Ramirez L."/>
            <person name="Alfaro M."/>
            <person name="Sun H."/>
            <person name="Tritt A."/>
            <person name="Yoshinaga Y."/>
            <person name="Zwiers L.-H."/>
            <person name="Turgeon B."/>
            <person name="Goodwin S."/>
            <person name="Spatafora J."/>
            <person name="Crous P."/>
            <person name="Grigoriev I."/>
        </authorList>
    </citation>
    <scope>NUCLEOTIDE SEQUENCE</scope>
    <source>
        <strain evidence="1">CBS 119687</strain>
    </source>
</reference>
<protein>
    <submittedName>
        <fullName evidence="1">Uncharacterized protein</fullName>
    </submittedName>
</protein>
<dbReference type="EMBL" id="ML977512">
    <property type="protein sequence ID" value="KAF2126807.1"/>
    <property type="molecule type" value="Genomic_DNA"/>
</dbReference>